<sequence length="207" mass="23115">MELNARQKRIVEIVKENQPITGEEIAKKLGLTRATLRPDLSVLTMSKILDARPRVGYFYVGTKTNEGILKFLKESPVKDVGSLPIVIAEGKSVYEAIVTLFLEDVGTIYVVKDAFLSGVISRKDLLKAAIGNKDLDTIPVEMVMTRLSHIIYVDSNESIYEALTKILTYEVDSLPIVNMHEGNKLEVIGRFTKTNVSRLLMEFVNGN</sequence>
<gene>
    <name evidence="4" type="ORF">PRVXT_001188</name>
</gene>
<dbReference type="InterPro" id="IPR013196">
    <property type="entry name" value="HTH_11"/>
</dbReference>
<evidence type="ECO:0000259" key="3">
    <source>
        <dbReference type="PROSITE" id="PS51371"/>
    </source>
</evidence>
<dbReference type="InterPro" id="IPR016842">
    <property type="entry name" value="UCP026546_HTH-CBS"/>
</dbReference>
<dbReference type="Pfam" id="PF00571">
    <property type="entry name" value="CBS"/>
    <property type="match status" value="2"/>
</dbReference>
<dbReference type="Pfam" id="PF08279">
    <property type="entry name" value="HTH_11"/>
    <property type="match status" value="1"/>
</dbReference>
<organism evidence="4">
    <name type="scientific">Proteinivorax tanatarense</name>
    <dbReference type="NCBI Taxonomy" id="1260629"/>
    <lineage>
        <taxon>Bacteria</taxon>
        <taxon>Bacillati</taxon>
        <taxon>Bacillota</taxon>
        <taxon>Clostridia</taxon>
        <taxon>Eubacteriales</taxon>
        <taxon>Proteinivoracaceae</taxon>
        <taxon>Proteinivorax</taxon>
    </lineage>
</organism>
<dbReference type="EMBL" id="CP158367">
    <property type="protein sequence ID" value="XBX76020.1"/>
    <property type="molecule type" value="Genomic_DNA"/>
</dbReference>
<dbReference type="InterPro" id="IPR051462">
    <property type="entry name" value="CBS_domain-containing"/>
</dbReference>
<dbReference type="InterPro" id="IPR036390">
    <property type="entry name" value="WH_DNA-bd_sf"/>
</dbReference>
<dbReference type="SMART" id="SM00116">
    <property type="entry name" value="CBS"/>
    <property type="match status" value="2"/>
</dbReference>
<dbReference type="PANTHER" id="PTHR48108:SF32">
    <property type="entry name" value="TRANSCRIPTIONAL REPRESSOR CCPN"/>
    <property type="match status" value="1"/>
</dbReference>
<keyword evidence="1" id="KW-0677">Repeat</keyword>
<evidence type="ECO:0000256" key="2">
    <source>
        <dbReference type="PROSITE-ProRule" id="PRU00703"/>
    </source>
</evidence>
<reference evidence="4" key="2">
    <citation type="submission" date="2024-06" db="EMBL/GenBank/DDBJ databases">
        <authorList>
            <person name="Petrova K.O."/>
            <person name="Toshchakov S.V."/>
            <person name="Boltjanskaja Y.V."/>
            <person name="Kevbrin V."/>
        </authorList>
    </citation>
    <scope>NUCLEOTIDE SEQUENCE</scope>
    <source>
        <strain evidence="4">Z-910T</strain>
    </source>
</reference>
<evidence type="ECO:0000256" key="1">
    <source>
        <dbReference type="ARBA" id="ARBA00022737"/>
    </source>
</evidence>
<accession>A0AAU7VPJ1</accession>
<dbReference type="PANTHER" id="PTHR48108">
    <property type="entry name" value="CBS DOMAIN-CONTAINING PROTEIN CBSX2, CHLOROPLASTIC"/>
    <property type="match status" value="1"/>
</dbReference>
<dbReference type="Gene3D" id="3.10.580.10">
    <property type="entry name" value="CBS-domain"/>
    <property type="match status" value="1"/>
</dbReference>
<dbReference type="RefSeq" id="WP_350344755.1">
    <property type="nucleotide sequence ID" value="NZ_CP158367.1"/>
</dbReference>
<reference evidence="4" key="1">
    <citation type="journal article" date="2013" name="Extremophiles">
        <title>Proteinivorax tanatarense gen. nov., sp. nov., an anaerobic, haloalkaliphilic, proteolytic bacterium isolated from a decaying algal bloom, and proposal of Proteinivoraceae fam. nov.</title>
        <authorList>
            <person name="Kevbrin V."/>
            <person name="Boltyanskaya Y."/>
            <person name="Zhilina T."/>
            <person name="Kolganova T."/>
            <person name="Lavrentjeva E."/>
            <person name="Kuznetsov B."/>
        </authorList>
    </citation>
    <scope>NUCLEOTIDE SEQUENCE</scope>
    <source>
        <strain evidence="4">Z-910T</strain>
    </source>
</reference>
<dbReference type="PIRSF" id="PIRSF026546">
    <property type="entry name" value="UCP026546_CBS_YqzB"/>
    <property type="match status" value="1"/>
</dbReference>
<dbReference type="InterPro" id="IPR000644">
    <property type="entry name" value="CBS_dom"/>
</dbReference>
<dbReference type="Gene3D" id="1.10.10.10">
    <property type="entry name" value="Winged helix-like DNA-binding domain superfamily/Winged helix DNA-binding domain"/>
    <property type="match status" value="1"/>
</dbReference>
<dbReference type="InterPro" id="IPR046342">
    <property type="entry name" value="CBS_dom_sf"/>
</dbReference>
<proteinExistence type="predicted"/>
<feature type="domain" description="CBS" evidence="3">
    <location>
        <begin position="144"/>
        <end position="207"/>
    </location>
</feature>
<name>A0AAU7VPJ1_9FIRM</name>
<keyword evidence="2" id="KW-0129">CBS domain</keyword>
<dbReference type="CDD" id="cd04617">
    <property type="entry name" value="CBS_pair_CcpN"/>
    <property type="match status" value="1"/>
</dbReference>
<dbReference type="PROSITE" id="PS51371">
    <property type="entry name" value="CBS"/>
    <property type="match status" value="1"/>
</dbReference>
<dbReference type="InterPro" id="IPR036388">
    <property type="entry name" value="WH-like_DNA-bd_sf"/>
</dbReference>
<dbReference type="SUPFAM" id="SSF46785">
    <property type="entry name" value="Winged helix' DNA-binding domain"/>
    <property type="match status" value="1"/>
</dbReference>
<evidence type="ECO:0000313" key="4">
    <source>
        <dbReference type="EMBL" id="XBX76020.1"/>
    </source>
</evidence>
<dbReference type="AlphaFoldDB" id="A0AAU7VPJ1"/>
<protein>
    <submittedName>
        <fullName evidence="4">Helix-turn-helix transcriptional regulator</fullName>
    </submittedName>
</protein>
<dbReference type="SUPFAM" id="SSF54631">
    <property type="entry name" value="CBS-domain pair"/>
    <property type="match status" value="1"/>
</dbReference>